<dbReference type="InterPro" id="IPR010982">
    <property type="entry name" value="Lambda_DNA-bd_dom_sf"/>
</dbReference>
<evidence type="ECO:0000256" key="1">
    <source>
        <dbReference type="ARBA" id="ARBA00022491"/>
    </source>
</evidence>
<dbReference type="EMBL" id="PEYM01000123">
    <property type="protein sequence ID" value="PIS28657.1"/>
    <property type="molecule type" value="Genomic_DNA"/>
</dbReference>
<dbReference type="CDD" id="cd06267">
    <property type="entry name" value="PBP1_LacI_sugar_binding-like"/>
    <property type="match status" value="1"/>
</dbReference>
<keyword evidence="3" id="KW-0238">DNA-binding</keyword>
<dbReference type="PRINTS" id="PR00036">
    <property type="entry name" value="HTHLACI"/>
</dbReference>
<dbReference type="Pfam" id="PF13377">
    <property type="entry name" value="Peripla_BP_3"/>
    <property type="match status" value="1"/>
</dbReference>
<dbReference type="Gene3D" id="3.40.50.2300">
    <property type="match status" value="2"/>
</dbReference>
<name>A0A2H0XUP7_UNCSA</name>
<dbReference type="PROSITE" id="PS00356">
    <property type="entry name" value="HTH_LACI_1"/>
    <property type="match status" value="1"/>
</dbReference>
<dbReference type="GO" id="GO:0000976">
    <property type="term" value="F:transcription cis-regulatory region binding"/>
    <property type="evidence" value="ECO:0007669"/>
    <property type="project" value="TreeGrafter"/>
</dbReference>
<evidence type="ECO:0000256" key="2">
    <source>
        <dbReference type="ARBA" id="ARBA00023015"/>
    </source>
</evidence>
<dbReference type="InterPro" id="IPR046335">
    <property type="entry name" value="LacI/GalR-like_sensor"/>
</dbReference>
<proteinExistence type="predicted"/>
<keyword evidence="4" id="KW-0804">Transcription</keyword>
<dbReference type="Gene3D" id="1.10.260.40">
    <property type="entry name" value="lambda repressor-like DNA-binding domains"/>
    <property type="match status" value="1"/>
</dbReference>
<dbReference type="Proteomes" id="UP000231343">
    <property type="component" value="Unassembled WGS sequence"/>
</dbReference>
<feature type="domain" description="HTH lacI-type" evidence="5">
    <location>
        <begin position="8"/>
        <end position="62"/>
    </location>
</feature>
<sequence length="342" mass="38295">MVKRRKLVTIKDIAKEAGVSLATVSFALNNPERVGSQTRRHVLRIARELDYSRIKKSKMTGNIGLISDDYHNLLFGEFYNHVVFGILPELKKHNINILIDSTGNDPECFPKMIIKNKIDGVLFLGKSSRDLIFIAEQKGIPLVLVGHPIPDLELPTIIPDGRSGALQAINHLLELGHKKIAIIIGEPKFDPITAERLEAYRFALNKAGLKEDDKYIIEADYGQPETAIEATNKLLNLPDPPTAIFCTSDSLAYRSYEAIKAKGLKIPDDISVIGFDDITAPAYAELPKPELTTIHVDREEMGKSSVEILFDIIQNPEQTTYRYTLPVKLIVKWSTKLLKTQD</sequence>
<dbReference type="PROSITE" id="PS50932">
    <property type="entry name" value="HTH_LACI_2"/>
    <property type="match status" value="1"/>
</dbReference>
<dbReference type="SMART" id="SM00354">
    <property type="entry name" value="HTH_LACI"/>
    <property type="match status" value="1"/>
</dbReference>
<evidence type="ECO:0000256" key="3">
    <source>
        <dbReference type="ARBA" id="ARBA00023125"/>
    </source>
</evidence>
<dbReference type="SUPFAM" id="SSF47413">
    <property type="entry name" value="lambda repressor-like DNA-binding domains"/>
    <property type="match status" value="1"/>
</dbReference>
<dbReference type="Pfam" id="PF00356">
    <property type="entry name" value="LacI"/>
    <property type="match status" value="1"/>
</dbReference>
<evidence type="ECO:0000313" key="6">
    <source>
        <dbReference type="EMBL" id="PIS28657.1"/>
    </source>
</evidence>
<dbReference type="PANTHER" id="PTHR30146:SF148">
    <property type="entry name" value="HTH-TYPE TRANSCRIPTIONAL REPRESSOR PURR-RELATED"/>
    <property type="match status" value="1"/>
</dbReference>
<protein>
    <recommendedName>
        <fullName evidence="5">HTH lacI-type domain-containing protein</fullName>
    </recommendedName>
</protein>
<evidence type="ECO:0000256" key="4">
    <source>
        <dbReference type="ARBA" id="ARBA00023163"/>
    </source>
</evidence>
<dbReference type="InterPro" id="IPR000843">
    <property type="entry name" value="HTH_LacI"/>
</dbReference>
<dbReference type="CDD" id="cd01392">
    <property type="entry name" value="HTH_LacI"/>
    <property type="match status" value="1"/>
</dbReference>
<accession>A0A2H0XUP7</accession>
<comment type="caution">
    <text evidence="6">The sequence shown here is derived from an EMBL/GenBank/DDBJ whole genome shotgun (WGS) entry which is preliminary data.</text>
</comment>
<keyword evidence="2" id="KW-0805">Transcription regulation</keyword>
<organism evidence="6 7">
    <name type="scientific">Candidatus Saganbacteria bacterium CG08_land_8_20_14_0_20_45_16</name>
    <dbReference type="NCBI Taxonomy" id="2014293"/>
    <lineage>
        <taxon>Bacteria</taxon>
        <taxon>Bacillati</taxon>
        <taxon>Saganbacteria</taxon>
    </lineage>
</organism>
<dbReference type="InterPro" id="IPR028082">
    <property type="entry name" value="Peripla_BP_I"/>
</dbReference>
<evidence type="ECO:0000259" key="5">
    <source>
        <dbReference type="PROSITE" id="PS50932"/>
    </source>
</evidence>
<gene>
    <name evidence="6" type="ORF">COT42_07390</name>
</gene>
<evidence type="ECO:0000313" key="7">
    <source>
        <dbReference type="Proteomes" id="UP000231343"/>
    </source>
</evidence>
<dbReference type="SUPFAM" id="SSF53822">
    <property type="entry name" value="Periplasmic binding protein-like I"/>
    <property type="match status" value="1"/>
</dbReference>
<keyword evidence="1" id="KW-0678">Repressor</keyword>
<dbReference type="AlphaFoldDB" id="A0A2H0XUP7"/>
<dbReference type="PANTHER" id="PTHR30146">
    <property type="entry name" value="LACI-RELATED TRANSCRIPTIONAL REPRESSOR"/>
    <property type="match status" value="1"/>
</dbReference>
<dbReference type="GO" id="GO:0003700">
    <property type="term" value="F:DNA-binding transcription factor activity"/>
    <property type="evidence" value="ECO:0007669"/>
    <property type="project" value="TreeGrafter"/>
</dbReference>
<reference evidence="6 7" key="1">
    <citation type="submission" date="2017-09" db="EMBL/GenBank/DDBJ databases">
        <title>Depth-based differentiation of microbial function through sediment-hosted aquifers and enrichment of novel symbionts in the deep terrestrial subsurface.</title>
        <authorList>
            <person name="Probst A.J."/>
            <person name="Ladd B."/>
            <person name="Jarett J.K."/>
            <person name="Geller-Mcgrath D.E."/>
            <person name="Sieber C.M."/>
            <person name="Emerson J.B."/>
            <person name="Anantharaman K."/>
            <person name="Thomas B.C."/>
            <person name="Malmstrom R."/>
            <person name="Stieglmeier M."/>
            <person name="Klingl A."/>
            <person name="Woyke T."/>
            <person name="Ryan C.M."/>
            <person name="Banfield J.F."/>
        </authorList>
    </citation>
    <scope>NUCLEOTIDE SEQUENCE [LARGE SCALE GENOMIC DNA]</scope>
    <source>
        <strain evidence="6">CG08_land_8_20_14_0_20_45_16</strain>
    </source>
</reference>